<keyword evidence="4" id="KW-0413">Isomerase</keyword>
<dbReference type="HOGENOM" id="CLU_028458_3_1_11"/>
<protein>
    <submittedName>
        <fullName evidence="4">5-carboxymethyl-2-hydroxymuconateDelta-isomerase</fullName>
        <ecNumber evidence="4">5.3.3.10</ecNumber>
    </submittedName>
</protein>
<evidence type="ECO:0000259" key="3">
    <source>
        <dbReference type="Pfam" id="PF01557"/>
    </source>
</evidence>
<dbReference type="Proteomes" id="UP000000844">
    <property type="component" value="Chromosome"/>
</dbReference>
<evidence type="ECO:0000256" key="1">
    <source>
        <dbReference type="ARBA" id="ARBA00010211"/>
    </source>
</evidence>
<dbReference type="AlphaFoldDB" id="D3QAP5"/>
<evidence type="ECO:0000313" key="4">
    <source>
        <dbReference type="EMBL" id="ADD44691.1"/>
    </source>
</evidence>
<sequence>MRFVSYLHDGAETLGVAVGDRVVPTAALSADLPTTMAGLIATPDAVAAVERLAAEVPSGTGTPIIELSLLAPLPRPGNIVCIGQNYREHAEEQDKEAPAEPAIFLKHTASVTNPNATIAWDPAYATQVDYEAELAVVIGRTARNVTEADALSHVFGYTCLNDVTARDLQFGDLQWARGKSLDTFCPMGPVLVTPDEIGDPQSLTVKCLLNGTVVQEASTAVMYHSVARIIAHCSRAFTLRPGDVIATGTPGGVGIFRDPPLLLGDGDEVVVEIEKIGRLSNRCHTRKA</sequence>
<evidence type="ECO:0000313" key="5">
    <source>
        <dbReference type="Proteomes" id="UP000000844"/>
    </source>
</evidence>
<organism evidence="4 5">
    <name type="scientific">Stackebrandtia nassauensis (strain DSM 44728 / CIP 108903 / NRRL B-16338 / NBRC 102104 / LLR-40K-21)</name>
    <dbReference type="NCBI Taxonomy" id="446470"/>
    <lineage>
        <taxon>Bacteria</taxon>
        <taxon>Bacillati</taxon>
        <taxon>Actinomycetota</taxon>
        <taxon>Actinomycetes</taxon>
        <taxon>Glycomycetales</taxon>
        <taxon>Glycomycetaceae</taxon>
        <taxon>Stackebrandtia</taxon>
    </lineage>
</organism>
<dbReference type="KEGG" id="sna:Snas_5055"/>
<proteinExistence type="inferred from homology"/>
<accession>D3QAP5</accession>
<gene>
    <name evidence="4" type="ordered locus">Snas_5055</name>
</gene>
<dbReference type="GO" id="GO:0019752">
    <property type="term" value="P:carboxylic acid metabolic process"/>
    <property type="evidence" value="ECO:0007669"/>
    <property type="project" value="UniProtKB-ARBA"/>
</dbReference>
<feature type="domain" description="Fumarylacetoacetase-like C-terminal" evidence="3">
    <location>
        <begin position="79"/>
        <end position="282"/>
    </location>
</feature>
<keyword evidence="5" id="KW-1185">Reference proteome</keyword>
<dbReference type="InterPro" id="IPR011234">
    <property type="entry name" value="Fumarylacetoacetase-like_C"/>
</dbReference>
<dbReference type="EC" id="5.3.3.10" evidence="4"/>
<dbReference type="InterPro" id="IPR051121">
    <property type="entry name" value="FAH"/>
</dbReference>
<dbReference type="EMBL" id="CP001778">
    <property type="protein sequence ID" value="ADD44691.1"/>
    <property type="molecule type" value="Genomic_DNA"/>
</dbReference>
<dbReference type="FunFam" id="3.90.850.10:FF:000002">
    <property type="entry name" value="2-hydroxyhepta-2,4-diene-1,7-dioate isomerase"/>
    <property type="match status" value="1"/>
</dbReference>
<dbReference type="Pfam" id="PF01557">
    <property type="entry name" value="FAA_hydrolase"/>
    <property type="match status" value="1"/>
</dbReference>
<reference evidence="4 5" key="1">
    <citation type="journal article" date="2009" name="Stand. Genomic Sci.">
        <title>Complete genome sequence of Stackebrandtia nassauensis type strain (LLR-40K-21).</title>
        <authorList>
            <person name="Munk C."/>
            <person name="Lapidus A."/>
            <person name="Copeland A."/>
            <person name="Jando M."/>
            <person name="Mayilraj S."/>
            <person name="Glavina Del Rio T."/>
            <person name="Nolan M."/>
            <person name="Chen F."/>
            <person name="Lucas S."/>
            <person name="Tice H."/>
            <person name="Cheng J.F."/>
            <person name="Han C."/>
            <person name="Detter J.C."/>
            <person name="Bruce D."/>
            <person name="Goodwin L."/>
            <person name="Chain P."/>
            <person name="Pitluck S."/>
            <person name="Goker M."/>
            <person name="Ovchinikova G."/>
            <person name="Pati A."/>
            <person name="Ivanova N."/>
            <person name="Mavromatis K."/>
            <person name="Chen A."/>
            <person name="Palaniappan K."/>
            <person name="Land M."/>
            <person name="Hauser L."/>
            <person name="Chang Y.J."/>
            <person name="Jeffries C.D."/>
            <person name="Bristow J."/>
            <person name="Eisen J.A."/>
            <person name="Markowitz V."/>
            <person name="Hugenholtz P."/>
            <person name="Kyrpides N.C."/>
            <person name="Klenk H.P."/>
        </authorList>
    </citation>
    <scope>NUCLEOTIDE SEQUENCE [LARGE SCALE GENOMIC DNA]</scope>
    <source>
        <strain evidence="5">DSM 44728 / CIP 108903 / NRRL B-16338 / NBRC 102104 / LLR-40K-21</strain>
    </source>
</reference>
<dbReference type="eggNOG" id="COG0179">
    <property type="taxonomic scope" value="Bacteria"/>
</dbReference>
<dbReference type="Gene3D" id="3.90.850.10">
    <property type="entry name" value="Fumarylacetoacetase-like, C-terminal domain"/>
    <property type="match status" value="1"/>
</dbReference>
<dbReference type="STRING" id="446470.Snas_5055"/>
<dbReference type="GO" id="GO:0008704">
    <property type="term" value="F:5-carboxymethyl-2-hydroxymuconate delta-isomerase activity"/>
    <property type="evidence" value="ECO:0007669"/>
    <property type="project" value="UniProtKB-EC"/>
</dbReference>
<name>D3QAP5_STANL</name>
<dbReference type="PANTHER" id="PTHR42796">
    <property type="entry name" value="FUMARYLACETOACETATE HYDROLASE DOMAIN-CONTAINING PROTEIN 2A-RELATED"/>
    <property type="match status" value="1"/>
</dbReference>
<dbReference type="GO" id="GO:0046872">
    <property type="term" value="F:metal ion binding"/>
    <property type="evidence" value="ECO:0007669"/>
    <property type="project" value="UniProtKB-KW"/>
</dbReference>
<dbReference type="OrthoDB" id="9805307at2"/>
<evidence type="ECO:0000256" key="2">
    <source>
        <dbReference type="ARBA" id="ARBA00022723"/>
    </source>
</evidence>
<dbReference type="SUPFAM" id="SSF56529">
    <property type="entry name" value="FAH"/>
    <property type="match status" value="1"/>
</dbReference>
<dbReference type="PANTHER" id="PTHR42796:SF4">
    <property type="entry name" value="FUMARYLACETOACETATE HYDROLASE DOMAIN-CONTAINING PROTEIN 2A"/>
    <property type="match status" value="1"/>
</dbReference>
<comment type="similarity">
    <text evidence="1">Belongs to the FAH family.</text>
</comment>
<dbReference type="RefSeq" id="WP_013020262.1">
    <property type="nucleotide sequence ID" value="NC_013947.1"/>
</dbReference>
<keyword evidence="2" id="KW-0479">Metal-binding</keyword>
<dbReference type="InterPro" id="IPR036663">
    <property type="entry name" value="Fumarylacetoacetase_C_sf"/>
</dbReference>